<dbReference type="SUPFAM" id="SSF53807">
    <property type="entry name" value="Helical backbone' metal receptor"/>
    <property type="match status" value="1"/>
</dbReference>
<proteinExistence type="predicted"/>
<dbReference type="Gene3D" id="3.40.50.1980">
    <property type="entry name" value="Nitrogenase molybdenum iron protein domain"/>
    <property type="match status" value="2"/>
</dbReference>
<dbReference type="InterPro" id="IPR006127">
    <property type="entry name" value="ZnuA-like"/>
</dbReference>
<sequence>MRKLIVLIPLLFAHSALADINIFACEPEWAALSKELGGDHVTVYSATTGLQDPHYIQARPSLIAKARRADLLVCTGAELEIGWLPLLQQKSGNSAIQTGAAGYFMASDSVKLSDVPTVLDRSQGDVHAAGNPHIQTSPLNILNVAKSLTKRLQDVDSANAELYEQRWQDFNQRWQLAITKWQQQAAPLKGVSVVVQHNGWGYLFDWLGLNKVTTLEAKPGIPPTVDDLNNVLNKLKVTPAKMVINAAYQPSRPTDWLVSKTGINKATLPFTVGGDDQSTDLFSLFDDTIQRLLDANK</sequence>
<dbReference type="Pfam" id="PF01297">
    <property type="entry name" value="ZnuA"/>
    <property type="match status" value="1"/>
</dbReference>
<evidence type="ECO:0000313" key="1">
    <source>
        <dbReference type="EMBL" id="KKN49116.1"/>
    </source>
</evidence>
<gene>
    <name evidence="1" type="ORF">LCGC14_0646200</name>
</gene>
<dbReference type="GO" id="GO:0030001">
    <property type="term" value="P:metal ion transport"/>
    <property type="evidence" value="ECO:0007669"/>
    <property type="project" value="InterPro"/>
</dbReference>
<evidence type="ECO:0008006" key="2">
    <source>
        <dbReference type="Google" id="ProtNLM"/>
    </source>
</evidence>
<reference evidence="1" key="1">
    <citation type="journal article" date="2015" name="Nature">
        <title>Complex archaea that bridge the gap between prokaryotes and eukaryotes.</title>
        <authorList>
            <person name="Spang A."/>
            <person name="Saw J.H."/>
            <person name="Jorgensen S.L."/>
            <person name="Zaremba-Niedzwiedzka K."/>
            <person name="Martijn J."/>
            <person name="Lind A.E."/>
            <person name="van Eijk R."/>
            <person name="Schleper C."/>
            <person name="Guy L."/>
            <person name="Ettema T.J."/>
        </authorList>
    </citation>
    <scope>NUCLEOTIDE SEQUENCE</scope>
</reference>
<dbReference type="InterPro" id="IPR050492">
    <property type="entry name" value="Bact_metal-bind_prot9"/>
</dbReference>
<dbReference type="GO" id="GO:0046872">
    <property type="term" value="F:metal ion binding"/>
    <property type="evidence" value="ECO:0007669"/>
    <property type="project" value="InterPro"/>
</dbReference>
<organism evidence="1">
    <name type="scientific">marine sediment metagenome</name>
    <dbReference type="NCBI Taxonomy" id="412755"/>
    <lineage>
        <taxon>unclassified sequences</taxon>
        <taxon>metagenomes</taxon>
        <taxon>ecological metagenomes</taxon>
    </lineage>
</organism>
<dbReference type="CDD" id="cd01145">
    <property type="entry name" value="TroA_c"/>
    <property type="match status" value="1"/>
</dbReference>
<protein>
    <recommendedName>
        <fullName evidence="2">Zinc ABC transporter substrate-binding protein</fullName>
    </recommendedName>
</protein>
<dbReference type="EMBL" id="LAZR01001184">
    <property type="protein sequence ID" value="KKN49116.1"/>
    <property type="molecule type" value="Genomic_DNA"/>
</dbReference>
<accession>A0A0F9TJC4</accession>
<dbReference type="PANTHER" id="PTHR42953">
    <property type="entry name" value="HIGH-AFFINITY ZINC UPTAKE SYSTEM PROTEIN ZNUA-RELATED"/>
    <property type="match status" value="1"/>
</dbReference>
<dbReference type="AlphaFoldDB" id="A0A0F9TJC4"/>
<dbReference type="PANTHER" id="PTHR42953:SF2">
    <property type="entry name" value="ADHESION PROTEIN"/>
    <property type="match status" value="1"/>
</dbReference>
<comment type="caution">
    <text evidence="1">The sequence shown here is derived from an EMBL/GenBank/DDBJ whole genome shotgun (WGS) entry which is preliminary data.</text>
</comment>
<name>A0A0F9TJC4_9ZZZZ</name>